<evidence type="ECO:0000313" key="1">
    <source>
        <dbReference type="EMBL" id="MDS0022109.1"/>
    </source>
</evidence>
<evidence type="ECO:0000313" key="2">
    <source>
        <dbReference type="Proteomes" id="UP001182277"/>
    </source>
</evidence>
<reference evidence="1" key="1">
    <citation type="submission" date="2023-02" db="EMBL/GenBank/DDBJ databases">
        <title>NDM-1 &amp; ACT-7 co producing ST 133 Enterobacter.</title>
        <authorList>
            <person name="Halder G."/>
            <person name="Chaudhuri B."/>
            <person name="Dutta S."/>
        </authorList>
    </citation>
    <scope>NUCLEOTIDE SEQUENCE</scope>
    <source>
        <strain evidence="1">PEER 323</strain>
    </source>
</reference>
<accession>A0AAE4EB56</accession>
<dbReference type="Proteomes" id="UP001182277">
    <property type="component" value="Unassembled WGS sequence"/>
</dbReference>
<sequence length="237" mass="26961">MYSLLIKDRSYPIAVYMNYMTRVKGFTRTQAVDILTTAAVKMGIRDSAAAPANNTVAEWGKSIEAPLWSVVSAMTILEQFGKVPFTDQEWAFWSYAVVERGGNTVSYTGKWQEWIRKAQAYKAQYEKRGDIRRKLAFATSPQIAMKVILAFRGNQRRSLTIAEVFANIDNSAETISRVTRKVNSSECFNDEDVMEVVTVNDNAKKLYAELLLTIHELADHKLIDYRSNGNITITKWH</sequence>
<organism evidence="1 2">
    <name type="scientific">Enterobacter hormaechei subsp. steigerwaltii</name>
    <dbReference type="NCBI Taxonomy" id="299766"/>
    <lineage>
        <taxon>Bacteria</taxon>
        <taxon>Pseudomonadati</taxon>
        <taxon>Pseudomonadota</taxon>
        <taxon>Gammaproteobacteria</taxon>
        <taxon>Enterobacterales</taxon>
        <taxon>Enterobacteriaceae</taxon>
        <taxon>Enterobacter</taxon>
        <taxon>Enterobacter cloacae complex</taxon>
    </lineage>
</organism>
<protein>
    <submittedName>
        <fullName evidence="1">Uncharacterized protein</fullName>
    </submittedName>
</protein>
<dbReference type="AlphaFoldDB" id="A0AAE4EB56"/>
<name>A0AAE4EB56_9ENTR</name>
<gene>
    <name evidence="1" type="ORF">PTZ61_25885</name>
</gene>
<dbReference type="RefSeq" id="WP_310851586.1">
    <property type="nucleotide sequence ID" value="NZ_JARDRS010000040.1"/>
</dbReference>
<dbReference type="EMBL" id="JARDRS010000040">
    <property type="protein sequence ID" value="MDS0022109.1"/>
    <property type="molecule type" value="Genomic_DNA"/>
</dbReference>
<proteinExistence type="predicted"/>
<comment type="caution">
    <text evidence="1">The sequence shown here is derived from an EMBL/GenBank/DDBJ whole genome shotgun (WGS) entry which is preliminary data.</text>
</comment>